<proteinExistence type="predicted"/>
<name>A0A915HV00_ROMCU</name>
<accession>A0A915HV00</accession>
<dbReference type="Proteomes" id="UP000887565">
    <property type="component" value="Unplaced"/>
</dbReference>
<keyword evidence="2" id="KW-1185">Reference proteome</keyword>
<evidence type="ECO:0000313" key="3">
    <source>
        <dbReference type="WBParaSite" id="nRc.2.0.1.t05724-RA"/>
    </source>
</evidence>
<feature type="transmembrane region" description="Helical" evidence="1">
    <location>
        <begin position="35"/>
        <end position="54"/>
    </location>
</feature>
<keyword evidence="1" id="KW-0812">Transmembrane</keyword>
<dbReference type="WBParaSite" id="nRc.2.0.1.t05724-RA">
    <property type="protein sequence ID" value="nRc.2.0.1.t05724-RA"/>
    <property type="gene ID" value="nRc.2.0.1.g05724"/>
</dbReference>
<protein>
    <submittedName>
        <fullName evidence="3">Uncharacterized protein</fullName>
    </submittedName>
</protein>
<sequence>MISFRCTRTTCCTCGHTAFFGNWLFDIQNGRCGDVQAAVHAGGVVIFIPIFLLLNDRQNKKHQVYDGRQVVIQSTEHMSLQTDKTIKPLRYFADRGQSWEILLPAGTEFLLMFKKREN</sequence>
<reference evidence="3" key="1">
    <citation type="submission" date="2022-11" db="UniProtKB">
        <authorList>
            <consortium name="WormBaseParasite"/>
        </authorList>
    </citation>
    <scope>IDENTIFICATION</scope>
</reference>
<keyword evidence="1" id="KW-0472">Membrane</keyword>
<organism evidence="2 3">
    <name type="scientific">Romanomermis culicivorax</name>
    <name type="common">Nematode worm</name>
    <dbReference type="NCBI Taxonomy" id="13658"/>
    <lineage>
        <taxon>Eukaryota</taxon>
        <taxon>Metazoa</taxon>
        <taxon>Ecdysozoa</taxon>
        <taxon>Nematoda</taxon>
        <taxon>Enoplea</taxon>
        <taxon>Dorylaimia</taxon>
        <taxon>Mermithida</taxon>
        <taxon>Mermithoidea</taxon>
        <taxon>Mermithidae</taxon>
        <taxon>Romanomermis</taxon>
    </lineage>
</organism>
<evidence type="ECO:0000256" key="1">
    <source>
        <dbReference type="SAM" id="Phobius"/>
    </source>
</evidence>
<dbReference type="AlphaFoldDB" id="A0A915HV00"/>
<evidence type="ECO:0000313" key="2">
    <source>
        <dbReference type="Proteomes" id="UP000887565"/>
    </source>
</evidence>
<keyword evidence="1" id="KW-1133">Transmembrane helix</keyword>